<name>A0A4R7FJA5_9MICO</name>
<dbReference type="AlphaFoldDB" id="A0A4R7FJA5"/>
<feature type="transmembrane region" description="Helical" evidence="1">
    <location>
        <begin position="89"/>
        <end position="110"/>
    </location>
</feature>
<comment type="caution">
    <text evidence="2">The sequence shown here is derived from an EMBL/GenBank/DDBJ whole genome shotgun (WGS) entry which is preliminary data.</text>
</comment>
<evidence type="ECO:0000313" key="2">
    <source>
        <dbReference type="EMBL" id="TDS76026.1"/>
    </source>
</evidence>
<dbReference type="EMBL" id="SOAM01000003">
    <property type="protein sequence ID" value="TDS76026.1"/>
    <property type="molecule type" value="Genomic_DNA"/>
</dbReference>
<feature type="transmembrane region" description="Helical" evidence="1">
    <location>
        <begin position="59"/>
        <end position="77"/>
    </location>
</feature>
<dbReference type="RefSeq" id="WP_133767241.1">
    <property type="nucleotide sequence ID" value="NZ_BAAARP010000001.1"/>
</dbReference>
<keyword evidence="1" id="KW-0472">Membrane</keyword>
<evidence type="ECO:0000256" key="1">
    <source>
        <dbReference type="SAM" id="Phobius"/>
    </source>
</evidence>
<sequence length="170" mass="17472">MLKVVGVVVGVLLVAVLVLGTLDSLVWMPQYLAPGIPLPTIYRTLSGSGDLLACLLSPVIWFLFWGALGSVYVLVLLHRAFVVTARPVTAAALGAALLGGAGFFQWWSAFAMGNSVSDELPPGVGGTTPLGVVIVLGGLLLMVVAGALGLVAALTRKRSALVSPRPVDNA</sequence>
<accession>A0A4R7FJA5</accession>
<protein>
    <submittedName>
        <fullName evidence="2">Uncharacterized protein</fullName>
    </submittedName>
</protein>
<feature type="transmembrane region" description="Helical" evidence="1">
    <location>
        <begin position="130"/>
        <end position="155"/>
    </location>
</feature>
<reference evidence="2 3" key="1">
    <citation type="submission" date="2019-03" db="EMBL/GenBank/DDBJ databases">
        <title>Genomic Encyclopedia of Archaeal and Bacterial Type Strains, Phase II (KMG-II): from individual species to whole genera.</title>
        <authorList>
            <person name="Goeker M."/>
        </authorList>
    </citation>
    <scope>NUCLEOTIDE SEQUENCE [LARGE SCALE GENOMIC DNA]</scope>
    <source>
        <strain evidence="2 3">DSM 24782</strain>
    </source>
</reference>
<keyword evidence="1" id="KW-0812">Transmembrane</keyword>
<proteinExistence type="predicted"/>
<gene>
    <name evidence="2" type="ORF">CLV52_3141</name>
</gene>
<organism evidence="2 3">
    <name type="scientific">Amnibacterium kyonggiense</name>
    <dbReference type="NCBI Taxonomy" id="595671"/>
    <lineage>
        <taxon>Bacteria</taxon>
        <taxon>Bacillati</taxon>
        <taxon>Actinomycetota</taxon>
        <taxon>Actinomycetes</taxon>
        <taxon>Micrococcales</taxon>
        <taxon>Microbacteriaceae</taxon>
        <taxon>Amnibacterium</taxon>
    </lineage>
</organism>
<dbReference type="Proteomes" id="UP000295344">
    <property type="component" value="Unassembled WGS sequence"/>
</dbReference>
<keyword evidence="1" id="KW-1133">Transmembrane helix</keyword>
<evidence type="ECO:0000313" key="3">
    <source>
        <dbReference type="Proteomes" id="UP000295344"/>
    </source>
</evidence>
<keyword evidence="3" id="KW-1185">Reference proteome</keyword>